<name>A0ACB8T4C2_9AGAM</name>
<proteinExistence type="predicted"/>
<sequence length="620" mass="67293">MPLPVLTKTVEESKAQRLQQHQARFRDRGGIFVPAATNPLIDILLSRAVNGESPSKPRATSARKPVAKSGTQRRKGTAARPAKKARKAKAPAPTDEDEEMINPWPSTKRTAATSKSDVQTAQTIANLIHNIYTDPNLNDIPPRPKSSKFKPAKTTVPVPPPAPKPKPRSRTPVPRELSPIDEGDEDAEHDGIPAQSVGLSDSKGKARAVDQDAGKGSGPKVGKQRGTVPKKQVRRSPAAHLAAWIVDEDLEPTPPPPTKPSSAALEKKKRGRPKANEVKGDEEGGTAPAPAKPRGRPKKKKEVDDENVPTDVPKKKRKAEKEADTDGLSTPPKKRSRTTAKSKEVPDKKCPALPHSEPVNDVANKAPPAEAAPPRKASRAPNSWEDDDDDDEPLAKKMRRVKRADDEGKSGKPPKQPVEKIESQPTRDRPPSESDVRPPSRERRTHDEAPAGNAAPRSAAAEPRKLTAEDAPKKRHVEDLQQDASNGAEVLAKKRVHIENLPMHDIPRDVGELEDAVTPRPNKQPKTKKTKRINAIQCKDNGFVIVAKEASKTPTVRPIPSPVKARDTAKPKPPSKAKVGRQPAKRAKPASKSPPLDVLKRIAATTLVDDDDDDPIDFLS</sequence>
<accession>A0ACB8T4C2</accession>
<dbReference type="Proteomes" id="UP000814140">
    <property type="component" value="Unassembled WGS sequence"/>
</dbReference>
<gene>
    <name evidence="1" type="ORF">BV25DRAFT_1899358</name>
</gene>
<evidence type="ECO:0000313" key="1">
    <source>
        <dbReference type="EMBL" id="KAI0063378.1"/>
    </source>
</evidence>
<dbReference type="EMBL" id="MU277203">
    <property type="protein sequence ID" value="KAI0063378.1"/>
    <property type="molecule type" value="Genomic_DNA"/>
</dbReference>
<protein>
    <submittedName>
        <fullName evidence="1">Uncharacterized protein</fullName>
    </submittedName>
</protein>
<evidence type="ECO:0000313" key="2">
    <source>
        <dbReference type="Proteomes" id="UP000814140"/>
    </source>
</evidence>
<keyword evidence="2" id="KW-1185">Reference proteome</keyword>
<reference evidence="1" key="2">
    <citation type="journal article" date="2022" name="New Phytol.">
        <title>Evolutionary transition to the ectomycorrhizal habit in the genomes of a hyperdiverse lineage of mushroom-forming fungi.</title>
        <authorList>
            <person name="Looney B."/>
            <person name="Miyauchi S."/>
            <person name="Morin E."/>
            <person name="Drula E."/>
            <person name="Courty P.E."/>
            <person name="Kohler A."/>
            <person name="Kuo A."/>
            <person name="LaButti K."/>
            <person name="Pangilinan J."/>
            <person name="Lipzen A."/>
            <person name="Riley R."/>
            <person name="Andreopoulos W."/>
            <person name="He G."/>
            <person name="Johnson J."/>
            <person name="Nolan M."/>
            <person name="Tritt A."/>
            <person name="Barry K.W."/>
            <person name="Grigoriev I.V."/>
            <person name="Nagy L.G."/>
            <person name="Hibbett D."/>
            <person name="Henrissat B."/>
            <person name="Matheny P.B."/>
            <person name="Labbe J."/>
            <person name="Martin F.M."/>
        </authorList>
    </citation>
    <scope>NUCLEOTIDE SEQUENCE</scope>
    <source>
        <strain evidence="1">HHB10654</strain>
    </source>
</reference>
<reference evidence="1" key="1">
    <citation type="submission" date="2021-03" db="EMBL/GenBank/DDBJ databases">
        <authorList>
            <consortium name="DOE Joint Genome Institute"/>
            <person name="Ahrendt S."/>
            <person name="Looney B.P."/>
            <person name="Miyauchi S."/>
            <person name="Morin E."/>
            <person name="Drula E."/>
            <person name="Courty P.E."/>
            <person name="Chicoki N."/>
            <person name="Fauchery L."/>
            <person name="Kohler A."/>
            <person name="Kuo A."/>
            <person name="Labutti K."/>
            <person name="Pangilinan J."/>
            <person name="Lipzen A."/>
            <person name="Riley R."/>
            <person name="Andreopoulos W."/>
            <person name="He G."/>
            <person name="Johnson J."/>
            <person name="Barry K.W."/>
            <person name="Grigoriev I.V."/>
            <person name="Nagy L."/>
            <person name="Hibbett D."/>
            <person name="Henrissat B."/>
            <person name="Matheny P.B."/>
            <person name="Labbe J."/>
            <person name="Martin F."/>
        </authorList>
    </citation>
    <scope>NUCLEOTIDE SEQUENCE</scope>
    <source>
        <strain evidence="1">HHB10654</strain>
    </source>
</reference>
<comment type="caution">
    <text evidence="1">The sequence shown here is derived from an EMBL/GenBank/DDBJ whole genome shotgun (WGS) entry which is preliminary data.</text>
</comment>
<organism evidence="1 2">
    <name type="scientific">Artomyces pyxidatus</name>
    <dbReference type="NCBI Taxonomy" id="48021"/>
    <lineage>
        <taxon>Eukaryota</taxon>
        <taxon>Fungi</taxon>
        <taxon>Dikarya</taxon>
        <taxon>Basidiomycota</taxon>
        <taxon>Agaricomycotina</taxon>
        <taxon>Agaricomycetes</taxon>
        <taxon>Russulales</taxon>
        <taxon>Auriscalpiaceae</taxon>
        <taxon>Artomyces</taxon>
    </lineage>
</organism>